<proteinExistence type="predicted"/>
<dbReference type="PROSITE" id="PS00211">
    <property type="entry name" value="ABC_TRANSPORTER_1"/>
    <property type="match status" value="1"/>
</dbReference>
<dbReference type="InterPro" id="IPR027417">
    <property type="entry name" value="P-loop_NTPase"/>
</dbReference>
<dbReference type="EMBL" id="FNJM01000003">
    <property type="protein sequence ID" value="SDP24518.1"/>
    <property type="molecule type" value="Genomic_DNA"/>
</dbReference>
<dbReference type="SUPFAM" id="SSF52540">
    <property type="entry name" value="P-loop containing nucleoside triphosphate hydrolases"/>
    <property type="match status" value="1"/>
</dbReference>
<accession>A0A1H0R6A8</accession>
<evidence type="ECO:0000256" key="1">
    <source>
        <dbReference type="ARBA" id="ARBA00004651"/>
    </source>
</evidence>
<reference evidence="13 14" key="1">
    <citation type="submission" date="2016-10" db="EMBL/GenBank/DDBJ databases">
        <authorList>
            <person name="de Groot N.N."/>
        </authorList>
    </citation>
    <scope>NUCLEOTIDE SEQUENCE [LARGE SCALE GENOMIC DNA]</scope>
    <source>
        <strain evidence="13 14">DSM 12272</strain>
    </source>
</reference>
<name>A0A1H0R6A8_9CLOT</name>
<feature type="transmembrane region" description="Helical" evidence="10">
    <location>
        <begin position="153"/>
        <end position="172"/>
    </location>
</feature>
<keyword evidence="4 10" id="KW-0812">Transmembrane</keyword>
<feature type="transmembrane region" description="Helical" evidence="10">
    <location>
        <begin position="48"/>
        <end position="69"/>
    </location>
</feature>
<dbReference type="InterPro" id="IPR017871">
    <property type="entry name" value="ABC_transporter-like_CS"/>
</dbReference>
<evidence type="ECO:0000256" key="5">
    <source>
        <dbReference type="ARBA" id="ARBA00022741"/>
    </source>
</evidence>
<dbReference type="Pfam" id="PF00664">
    <property type="entry name" value="ABC_membrane"/>
    <property type="match status" value="1"/>
</dbReference>
<keyword evidence="6" id="KW-0645">Protease</keyword>
<feature type="domain" description="ABC transporter" evidence="11">
    <location>
        <begin position="326"/>
        <end position="558"/>
    </location>
</feature>
<dbReference type="InterPro" id="IPR003439">
    <property type="entry name" value="ABC_transporter-like_ATP-bd"/>
</dbReference>
<dbReference type="PROSITE" id="PS50893">
    <property type="entry name" value="ABC_TRANSPORTER_2"/>
    <property type="match status" value="1"/>
</dbReference>
<sequence>MKHYLDILNKKKLLVIGYILLGIVLALLNAFSARYFQKVLDDFGDKALSFTTICIYAFILVLICGFNYFNEYPSCKLSQSIYLDFKLKALKKMSTIDYRHYRSLGTGNLVQKIENGANAGKSILFDFYFRLFSELIPSIVFSLIFIANIDKHIMIFIAIGYVLVFAVTNILLKYLYKIKAHILNNEEIFNKYVVRCFMELIIFRTNKKFEHEISKTSNASEEIIKSKTKMKMIHEAFFAIFGLFITLIKVIIIFISWKNNALSVGSVVALLTLIDKAYSPIAIFNVLFVQCKLDKSAFRRYTDLLDMPDDLKLNSGKIVNSIEGNIYFKNVCFSYDEKNIFKDLSFDIPAGSSVAFVGESGSGKSTIVKQIMGLVKPDAGNIYIDRNDLSELNLTHFYNHVSYTSQESPIFDGTLRENIVFDKDISDHIIIEVLERVSLTSFYSSLPKGLDTEVGERGVILSGGERQRLALARVFFGDAKIVILDEATSAMDNITEELVMKNIMQFLKNKTIITIAHRLNTIKNVDKIYVFKDGEIVGMSDFNELLYHNEYFGQLWNATMENQR</sequence>
<feature type="domain" description="ABC transmembrane type-1" evidence="12">
    <location>
        <begin position="16"/>
        <end position="293"/>
    </location>
</feature>
<evidence type="ECO:0000313" key="13">
    <source>
        <dbReference type="EMBL" id="SDP24518.1"/>
    </source>
</evidence>
<keyword evidence="14" id="KW-1185">Reference proteome</keyword>
<dbReference type="SMART" id="SM00382">
    <property type="entry name" value="AAA"/>
    <property type="match status" value="1"/>
</dbReference>
<dbReference type="GO" id="GO:0140359">
    <property type="term" value="F:ABC-type transporter activity"/>
    <property type="evidence" value="ECO:0007669"/>
    <property type="project" value="InterPro"/>
</dbReference>
<dbReference type="InterPro" id="IPR039421">
    <property type="entry name" value="Type_1_exporter"/>
</dbReference>
<dbReference type="STRING" id="94869.SAMN04488529_10329"/>
<dbReference type="Pfam" id="PF00005">
    <property type="entry name" value="ABC_tran"/>
    <property type="match status" value="1"/>
</dbReference>
<gene>
    <name evidence="13" type="ORF">SAMN04488529_10329</name>
</gene>
<keyword evidence="9 10" id="KW-0472">Membrane</keyword>
<keyword evidence="3" id="KW-1003">Cell membrane</keyword>
<dbReference type="RefSeq" id="WP_089967690.1">
    <property type="nucleotide sequence ID" value="NZ_FNJM01000003.1"/>
</dbReference>
<dbReference type="AlphaFoldDB" id="A0A1H0R6A8"/>
<feature type="transmembrane region" description="Helical" evidence="10">
    <location>
        <begin position="263"/>
        <end position="289"/>
    </location>
</feature>
<keyword evidence="5" id="KW-0547">Nucleotide-binding</keyword>
<evidence type="ECO:0000256" key="2">
    <source>
        <dbReference type="ARBA" id="ARBA00022448"/>
    </source>
</evidence>
<evidence type="ECO:0000259" key="11">
    <source>
        <dbReference type="PROSITE" id="PS50893"/>
    </source>
</evidence>
<dbReference type="GO" id="GO:0034040">
    <property type="term" value="F:ATPase-coupled lipid transmembrane transporter activity"/>
    <property type="evidence" value="ECO:0007669"/>
    <property type="project" value="TreeGrafter"/>
</dbReference>
<feature type="transmembrane region" description="Helical" evidence="10">
    <location>
        <begin position="12"/>
        <end position="36"/>
    </location>
</feature>
<dbReference type="GO" id="GO:0016887">
    <property type="term" value="F:ATP hydrolysis activity"/>
    <property type="evidence" value="ECO:0007669"/>
    <property type="project" value="InterPro"/>
</dbReference>
<dbReference type="InterPro" id="IPR036640">
    <property type="entry name" value="ABC1_TM_sf"/>
</dbReference>
<dbReference type="GO" id="GO:0005886">
    <property type="term" value="C:plasma membrane"/>
    <property type="evidence" value="ECO:0007669"/>
    <property type="project" value="UniProtKB-SubCell"/>
</dbReference>
<dbReference type="SUPFAM" id="SSF90123">
    <property type="entry name" value="ABC transporter transmembrane region"/>
    <property type="match status" value="1"/>
</dbReference>
<dbReference type="GO" id="GO:0008234">
    <property type="term" value="F:cysteine-type peptidase activity"/>
    <property type="evidence" value="ECO:0007669"/>
    <property type="project" value="UniProtKB-KW"/>
</dbReference>
<dbReference type="Gene3D" id="3.40.50.300">
    <property type="entry name" value="P-loop containing nucleotide triphosphate hydrolases"/>
    <property type="match status" value="1"/>
</dbReference>
<evidence type="ECO:0000256" key="8">
    <source>
        <dbReference type="ARBA" id="ARBA00022989"/>
    </source>
</evidence>
<dbReference type="InterPro" id="IPR011527">
    <property type="entry name" value="ABC1_TM_dom"/>
</dbReference>
<dbReference type="PANTHER" id="PTHR24221">
    <property type="entry name" value="ATP-BINDING CASSETTE SUB-FAMILY B"/>
    <property type="match status" value="1"/>
</dbReference>
<evidence type="ECO:0000256" key="10">
    <source>
        <dbReference type="SAM" id="Phobius"/>
    </source>
</evidence>
<protein>
    <submittedName>
        <fullName evidence="13">ATP-binding cassette, subfamily B</fullName>
    </submittedName>
</protein>
<dbReference type="PROSITE" id="PS50929">
    <property type="entry name" value="ABC_TM1F"/>
    <property type="match status" value="1"/>
</dbReference>
<keyword evidence="6" id="KW-0788">Thiol protease</keyword>
<evidence type="ECO:0000256" key="3">
    <source>
        <dbReference type="ARBA" id="ARBA00022475"/>
    </source>
</evidence>
<dbReference type="Gene3D" id="1.20.1560.10">
    <property type="entry name" value="ABC transporter type 1, transmembrane domain"/>
    <property type="match status" value="1"/>
</dbReference>
<evidence type="ECO:0000259" key="12">
    <source>
        <dbReference type="PROSITE" id="PS50929"/>
    </source>
</evidence>
<evidence type="ECO:0000256" key="4">
    <source>
        <dbReference type="ARBA" id="ARBA00022692"/>
    </source>
</evidence>
<dbReference type="PANTHER" id="PTHR24221:SF654">
    <property type="entry name" value="ATP-BINDING CASSETTE SUB-FAMILY B MEMBER 6"/>
    <property type="match status" value="1"/>
</dbReference>
<dbReference type="FunFam" id="3.40.50.300:FF:000299">
    <property type="entry name" value="ABC transporter ATP-binding protein/permease"/>
    <property type="match status" value="1"/>
</dbReference>
<keyword evidence="7 13" id="KW-0067">ATP-binding</keyword>
<keyword evidence="8 10" id="KW-1133">Transmembrane helix</keyword>
<evidence type="ECO:0000313" key="14">
    <source>
        <dbReference type="Proteomes" id="UP000198597"/>
    </source>
</evidence>
<evidence type="ECO:0000256" key="9">
    <source>
        <dbReference type="ARBA" id="ARBA00023136"/>
    </source>
</evidence>
<keyword evidence="6" id="KW-0378">Hydrolase</keyword>
<dbReference type="Proteomes" id="UP000198597">
    <property type="component" value="Unassembled WGS sequence"/>
</dbReference>
<keyword evidence="2" id="KW-0813">Transport</keyword>
<dbReference type="OrthoDB" id="9802264at2"/>
<comment type="subcellular location">
    <subcellularLocation>
        <location evidence="1">Cell membrane</location>
        <topology evidence="1">Multi-pass membrane protein</topology>
    </subcellularLocation>
</comment>
<dbReference type="GO" id="GO:0005524">
    <property type="term" value="F:ATP binding"/>
    <property type="evidence" value="ECO:0007669"/>
    <property type="project" value="UniProtKB-KW"/>
</dbReference>
<evidence type="ECO:0000256" key="6">
    <source>
        <dbReference type="ARBA" id="ARBA00022807"/>
    </source>
</evidence>
<feature type="transmembrane region" description="Helical" evidence="10">
    <location>
        <begin position="127"/>
        <end position="147"/>
    </location>
</feature>
<feature type="transmembrane region" description="Helical" evidence="10">
    <location>
        <begin position="236"/>
        <end position="257"/>
    </location>
</feature>
<evidence type="ECO:0000256" key="7">
    <source>
        <dbReference type="ARBA" id="ARBA00022840"/>
    </source>
</evidence>
<organism evidence="13 14">
    <name type="scientific">Clostridium gasigenes</name>
    <dbReference type="NCBI Taxonomy" id="94869"/>
    <lineage>
        <taxon>Bacteria</taxon>
        <taxon>Bacillati</taxon>
        <taxon>Bacillota</taxon>
        <taxon>Clostridia</taxon>
        <taxon>Eubacteriales</taxon>
        <taxon>Clostridiaceae</taxon>
        <taxon>Clostridium</taxon>
    </lineage>
</organism>
<dbReference type="InterPro" id="IPR003593">
    <property type="entry name" value="AAA+_ATPase"/>
</dbReference>